<proteinExistence type="predicted"/>
<dbReference type="EMBL" id="JACXVP010000001">
    <property type="protein sequence ID" value="KAG5631281.1"/>
    <property type="molecule type" value="Genomic_DNA"/>
</dbReference>
<dbReference type="AlphaFoldDB" id="A0A9J6B3J6"/>
<organism evidence="1 2">
    <name type="scientific">Solanum commersonii</name>
    <name type="common">Commerson's wild potato</name>
    <name type="synonym">Commerson's nightshade</name>
    <dbReference type="NCBI Taxonomy" id="4109"/>
    <lineage>
        <taxon>Eukaryota</taxon>
        <taxon>Viridiplantae</taxon>
        <taxon>Streptophyta</taxon>
        <taxon>Embryophyta</taxon>
        <taxon>Tracheophyta</taxon>
        <taxon>Spermatophyta</taxon>
        <taxon>Magnoliopsida</taxon>
        <taxon>eudicotyledons</taxon>
        <taxon>Gunneridae</taxon>
        <taxon>Pentapetalae</taxon>
        <taxon>asterids</taxon>
        <taxon>lamiids</taxon>
        <taxon>Solanales</taxon>
        <taxon>Solanaceae</taxon>
        <taxon>Solanoideae</taxon>
        <taxon>Solaneae</taxon>
        <taxon>Solanum</taxon>
    </lineage>
</organism>
<protein>
    <submittedName>
        <fullName evidence="1">Uncharacterized protein</fullName>
    </submittedName>
</protein>
<accession>A0A9J6B3J6</accession>
<reference evidence="1 2" key="1">
    <citation type="submission" date="2020-09" db="EMBL/GenBank/DDBJ databases">
        <title>De no assembly of potato wild relative species, Solanum commersonii.</title>
        <authorList>
            <person name="Cho K."/>
        </authorList>
    </citation>
    <scope>NUCLEOTIDE SEQUENCE [LARGE SCALE GENOMIC DNA]</scope>
    <source>
        <strain evidence="1">LZ3.2</strain>
        <tissue evidence="1">Leaf</tissue>
    </source>
</reference>
<keyword evidence="2" id="KW-1185">Reference proteome</keyword>
<dbReference type="Proteomes" id="UP000824120">
    <property type="component" value="Chromosome 1"/>
</dbReference>
<sequence length="131" mass="14786">MAGMRVLSEDSDVTQVRPTTASDLISIDDCSVADNLWFTKRKYESNLDDEVCHSEGAVDLVRSFSDPNGFTNVKFFVNDIVETKLDEIILLVMDKGTLVQELSIGTLFQGLSLLKKLIWSIKDELPHKYQE</sequence>
<evidence type="ECO:0000313" key="2">
    <source>
        <dbReference type="Proteomes" id="UP000824120"/>
    </source>
</evidence>
<name>A0A9J6B3J6_SOLCO</name>
<dbReference type="OrthoDB" id="540004at2759"/>
<gene>
    <name evidence="1" type="ORF">H5410_002998</name>
</gene>
<comment type="caution">
    <text evidence="1">The sequence shown here is derived from an EMBL/GenBank/DDBJ whole genome shotgun (WGS) entry which is preliminary data.</text>
</comment>
<evidence type="ECO:0000313" key="1">
    <source>
        <dbReference type="EMBL" id="KAG5631281.1"/>
    </source>
</evidence>